<feature type="compositionally biased region" description="Low complexity" evidence="6">
    <location>
        <begin position="453"/>
        <end position="467"/>
    </location>
</feature>
<dbReference type="InterPro" id="IPR005011">
    <property type="entry name" value="SNU66/SART1"/>
</dbReference>
<dbReference type="PANTHER" id="PTHR14152:SF5">
    <property type="entry name" value="U4_U6.U5 TRI-SNRNP-ASSOCIATED PROTEIN 1"/>
    <property type="match status" value="1"/>
</dbReference>
<name>A0AAV5R715_PICKL</name>
<dbReference type="EMBL" id="BTGB01000004">
    <property type="protein sequence ID" value="GMM46777.1"/>
    <property type="molecule type" value="Genomic_DNA"/>
</dbReference>
<protein>
    <recommendedName>
        <fullName evidence="9">DNA replication checkpoint mediator MRC1 domain-containing protein</fullName>
    </recommendedName>
</protein>
<evidence type="ECO:0000256" key="5">
    <source>
        <dbReference type="ARBA" id="ARBA00023242"/>
    </source>
</evidence>
<organism evidence="7 8">
    <name type="scientific">Pichia kluyveri</name>
    <name type="common">Yeast</name>
    <dbReference type="NCBI Taxonomy" id="36015"/>
    <lineage>
        <taxon>Eukaryota</taxon>
        <taxon>Fungi</taxon>
        <taxon>Dikarya</taxon>
        <taxon>Ascomycota</taxon>
        <taxon>Saccharomycotina</taxon>
        <taxon>Pichiomycetes</taxon>
        <taxon>Pichiales</taxon>
        <taxon>Pichiaceae</taxon>
        <taxon>Pichia</taxon>
    </lineage>
</organism>
<feature type="region of interest" description="Disordered" evidence="6">
    <location>
        <begin position="398"/>
        <end position="419"/>
    </location>
</feature>
<keyword evidence="8" id="KW-1185">Reference proteome</keyword>
<comment type="caution">
    <text evidence="7">The sequence shown here is derived from an EMBL/GenBank/DDBJ whole genome shotgun (WGS) entry which is preliminary data.</text>
</comment>
<dbReference type="InterPro" id="IPR045347">
    <property type="entry name" value="HIND"/>
</dbReference>
<reference evidence="7 8" key="1">
    <citation type="journal article" date="2023" name="Elife">
        <title>Identification of key yeast species and microbe-microbe interactions impacting larval growth of Drosophila in the wild.</title>
        <authorList>
            <person name="Mure A."/>
            <person name="Sugiura Y."/>
            <person name="Maeda R."/>
            <person name="Honda K."/>
            <person name="Sakurai N."/>
            <person name="Takahashi Y."/>
            <person name="Watada M."/>
            <person name="Katoh T."/>
            <person name="Gotoh A."/>
            <person name="Gotoh Y."/>
            <person name="Taniguchi I."/>
            <person name="Nakamura K."/>
            <person name="Hayashi T."/>
            <person name="Katayama T."/>
            <person name="Uemura T."/>
            <person name="Hattori Y."/>
        </authorList>
    </citation>
    <scope>NUCLEOTIDE SEQUENCE [LARGE SCALE GENOMIC DNA]</scope>
    <source>
        <strain evidence="7 8">PK-24</strain>
    </source>
</reference>
<comment type="subcellular location">
    <subcellularLocation>
        <location evidence="1">Nucleus</location>
    </subcellularLocation>
</comment>
<keyword evidence="4" id="KW-0508">mRNA splicing</keyword>
<feature type="region of interest" description="Disordered" evidence="6">
    <location>
        <begin position="21"/>
        <end position="43"/>
    </location>
</feature>
<evidence type="ECO:0000256" key="6">
    <source>
        <dbReference type="SAM" id="MobiDB-lite"/>
    </source>
</evidence>
<dbReference type="Pfam" id="PF03343">
    <property type="entry name" value="SART-1"/>
    <property type="match status" value="1"/>
</dbReference>
<accession>A0AAV5R715</accession>
<dbReference type="Pfam" id="PF19252">
    <property type="entry name" value="HIND"/>
    <property type="match status" value="2"/>
</dbReference>
<proteinExistence type="inferred from homology"/>
<evidence type="ECO:0008006" key="9">
    <source>
        <dbReference type="Google" id="ProtNLM"/>
    </source>
</evidence>
<feature type="compositionally biased region" description="Acidic residues" evidence="6">
    <location>
        <begin position="257"/>
        <end position="269"/>
    </location>
</feature>
<comment type="similarity">
    <text evidence="2">Belongs to the SNU66/SART1 family.</text>
</comment>
<feature type="region of interest" description="Disordered" evidence="6">
    <location>
        <begin position="250"/>
        <end position="269"/>
    </location>
</feature>
<dbReference type="PANTHER" id="PTHR14152">
    <property type="entry name" value="SQUAMOUS CELL CARCINOMA ANTIGEN RECOGNISED BY CYTOTOXIC T LYMPHOCYTES"/>
    <property type="match status" value="1"/>
</dbReference>
<evidence type="ECO:0000256" key="4">
    <source>
        <dbReference type="ARBA" id="ARBA00023187"/>
    </source>
</evidence>
<sequence>MEFVLTVAETNRLREQVGLKLIPDNGSSNGKGNRKHGKGDGNNMINSLSIAETNKLRAKLGLKLIPDESNIDKEFNNFEELETRKRQGEKLVKLVDDIETQKQQLKLKNRIERGGIIDRLDKSSNDGSNGDLDLDSWLSKVGGEIKRGVNAKRLVFKNDKKSKKIETELKEEDIPDVKISHDNEKINEMIENGNEVVLTLKDSNVLDDKDEDELVNQILQHEEEILRNNKEKNKLGKLVTLDDHADASDKKRKLESLEIESDDDDDDDDILHLNYDENLDGEKKINKIMKRDFSKFKKPKKSKSSNVQTRKRIIDEELEEREFKPVILNDDDDDVSSSIIEDDLEKVLNESRKLKLKLKLNLKEIVNDDVNKENKSINSISESLEFLDNIKVDEEIEESVTKDNEEQNGNELLRDNLKPETESRYRTILDDEENKFNNNNKFGISSVLQSLKSNSSSKNNNGKLGSSKSDDVKIVYTDDDGNVLDTKQAFKYMSHKFHGSKKK</sequence>
<dbReference type="GO" id="GO:0000481">
    <property type="term" value="P:maturation of 5S rRNA"/>
    <property type="evidence" value="ECO:0007669"/>
    <property type="project" value="TreeGrafter"/>
</dbReference>
<keyword evidence="3" id="KW-0507">mRNA processing</keyword>
<evidence type="ECO:0000256" key="3">
    <source>
        <dbReference type="ARBA" id="ARBA00022664"/>
    </source>
</evidence>
<evidence type="ECO:0000256" key="2">
    <source>
        <dbReference type="ARBA" id="ARBA00006076"/>
    </source>
</evidence>
<keyword evidence="5" id="KW-0539">Nucleus</keyword>
<dbReference type="Proteomes" id="UP001378960">
    <property type="component" value="Unassembled WGS sequence"/>
</dbReference>
<dbReference type="GO" id="GO:0045292">
    <property type="term" value="P:mRNA cis splicing, via spliceosome"/>
    <property type="evidence" value="ECO:0007669"/>
    <property type="project" value="TreeGrafter"/>
</dbReference>
<evidence type="ECO:0000313" key="8">
    <source>
        <dbReference type="Proteomes" id="UP001378960"/>
    </source>
</evidence>
<dbReference type="GO" id="GO:0046540">
    <property type="term" value="C:U4/U6 x U5 tri-snRNP complex"/>
    <property type="evidence" value="ECO:0007669"/>
    <property type="project" value="InterPro"/>
</dbReference>
<feature type="region of interest" description="Disordered" evidence="6">
    <location>
        <begin position="453"/>
        <end position="472"/>
    </location>
</feature>
<evidence type="ECO:0000256" key="1">
    <source>
        <dbReference type="ARBA" id="ARBA00004123"/>
    </source>
</evidence>
<gene>
    <name evidence="7" type="ORF">DAPK24_033520</name>
</gene>
<evidence type="ECO:0000313" key="7">
    <source>
        <dbReference type="EMBL" id="GMM46777.1"/>
    </source>
</evidence>
<dbReference type="AlphaFoldDB" id="A0AAV5R715"/>